<dbReference type="EMBL" id="JAPTZU010000001">
    <property type="protein sequence ID" value="MCZ2686036.1"/>
    <property type="molecule type" value="Genomic_DNA"/>
</dbReference>
<evidence type="ECO:0000313" key="5">
    <source>
        <dbReference type="EMBL" id="RGV50414.1"/>
    </source>
</evidence>
<feature type="chain" id="PRO_5014217490" evidence="1">
    <location>
        <begin position="23"/>
        <end position="414"/>
    </location>
</feature>
<dbReference type="EMBL" id="QRZH01000016">
    <property type="protein sequence ID" value="RGV50414.1"/>
    <property type="molecule type" value="Genomic_DNA"/>
</dbReference>
<dbReference type="EMBL" id="QRJE01000036">
    <property type="protein sequence ID" value="RHH07253.1"/>
    <property type="molecule type" value="Genomic_DNA"/>
</dbReference>
<evidence type="ECO:0000256" key="1">
    <source>
        <dbReference type="SAM" id="SignalP"/>
    </source>
</evidence>
<evidence type="ECO:0000313" key="10">
    <source>
        <dbReference type="Proteomes" id="UP000501467"/>
    </source>
</evidence>
<dbReference type="Proteomes" id="UP000501467">
    <property type="component" value="Chromosome"/>
</dbReference>
<gene>
    <name evidence="6" type="ORF">DW228_19760</name>
    <name evidence="5" type="ORF">DWW08_16790</name>
    <name evidence="4" type="ORF">FOC69_02355</name>
    <name evidence="3" type="ORF">IA74_017210</name>
    <name evidence="2" type="ORF">O1433_00735</name>
</gene>
<dbReference type="Proteomes" id="UP000266644">
    <property type="component" value="Unassembled WGS sequence"/>
</dbReference>
<keyword evidence="1" id="KW-0732">Signal</keyword>
<dbReference type="AlphaFoldDB" id="A0A081TYG7"/>
<dbReference type="PROSITE" id="PS51257">
    <property type="entry name" value="PROKAR_LIPOPROTEIN"/>
    <property type="match status" value="1"/>
</dbReference>
<reference evidence="3 7" key="2">
    <citation type="submission" date="2019-03" db="EMBL/GenBank/DDBJ databases">
        <title>Complete genome assembly of MDR B. fragilis.</title>
        <authorList>
            <person name="Sydenham T.V."/>
            <person name="Hasman H."/>
            <person name="Justesen U.S."/>
        </authorList>
    </citation>
    <scope>NUCLEOTIDE SEQUENCE [LARGE SCALE GENOMIC DNA]</scope>
    <source>
        <strain evidence="3 7">DCMOUH0067B</strain>
    </source>
</reference>
<evidence type="ECO:0000313" key="3">
    <source>
        <dbReference type="EMBL" id="QCQ37700.1"/>
    </source>
</evidence>
<evidence type="ECO:0000313" key="8">
    <source>
        <dbReference type="Proteomes" id="UP000266644"/>
    </source>
</evidence>
<dbReference type="Pfam" id="PF17170">
    <property type="entry name" value="DUF5128"/>
    <property type="match status" value="1"/>
</dbReference>
<reference evidence="8 9" key="1">
    <citation type="submission" date="2018-08" db="EMBL/GenBank/DDBJ databases">
        <title>A genome reference for cultivated species of the human gut microbiota.</title>
        <authorList>
            <person name="Zou Y."/>
            <person name="Xue W."/>
            <person name="Luo G."/>
        </authorList>
    </citation>
    <scope>NUCLEOTIDE SEQUENCE [LARGE SCALE GENOMIC DNA]</scope>
    <source>
        <strain evidence="5 9">AF14-26</strain>
        <strain evidence="6 8">AM18-6</strain>
    </source>
</reference>
<evidence type="ECO:0000313" key="9">
    <source>
        <dbReference type="Proteomes" id="UP000286270"/>
    </source>
</evidence>
<organism evidence="6 8">
    <name type="scientific">Bacteroides fragilis</name>
    <dbReference type="NCBI Taxonomy" id="817"/>
    <lineage>
        <taxon>Bacteria</taxon>
        <taxon>Pseudomonadati</taxon>
        <taxon>Bacteroidota</taxon>
        <taxon>Bacteroidia</taxon>
        <taxon>Bacteroidales</taxon>
        <taxon>Bacteroidaceae</taxon>
        <taxon>Bacteroides</taxon>
    </lineage>
</organism>
<dbReference type="Proteomes" id="UP000028294">
    <property type="component" value="Chromosome"/>
</dbReference>
<proteinExistence type="predicted"/>
<feature type="signal peptide" evidence="1">
    <location>
        <begin position="1"/>
        <end position="22"/>
    </location>
</feature>
<dbReference type="Proteomes" id="UP000286270">
    <property type="component" value="Unassembled WGS sequence"/>
</dbReference>
<evidence type="ECO:0000313" key="7">
    <source>
        <dbReference type="Proteomes" id="UP000028294"/>
    </source>
</evidence>
<reference evidence="2" key="4">
    <citation type="submission" date="2022-12" db="EMBL/GenBank/DDBJ databases">
        <title>Development of a Multilocus Sequence Typing Scheme for Bacteroides fragilis Based on Whole Genome Sequencing Data and Clinical Application.</title>
        <authorList>
            <person name="Nielsen F.D."/>
            <person name="Justesen U.S."/>
        </authorList>
    </citation>
    <scope>NUCLEOTIDE SEQUENCE</scope>
    <source>
        <strain evidence="2">BF_AM_ODE_DK_2015_4</strain>
    </source>
</reference>
<accession>A0A081TYG7</accession>
<dbReference type="EMBL" id="CP054003">
    <property type="protein sequence ID" value="QKH83262.1"/>
    <property type="molecule type" value="Genomic_DNA"/>
</dbReference>
<dbReference type="RefSeq" id="WP_005806525.1">
    <property type="nucleotide sequence ID" value="NZ_CP036539.1"/>
</dbReference>
<dbReference type="EMBL" id="CP036553">
    <property type="protein sequence ID" value="QCQ37700.1"/>
    <property type="molecule type" value="Genomic_DNA"/>
</dbReference>
<evidence type="ECO:0000313" key="4">
    <source>
        <dbReference type="EMBL" id="QKH83262.1"/>
    </source>
</evidence>
<sequence length="414" mass="47129">MKNYLLAYGCAMLLLASCTSPSGETKAPGQIDIVGKIKNPTELKASDFLKEINYIALETTDSCLINNNPDIQVYKNNIIVSTNKQCLVFDKTNGKFIRSIGHVGNDPGGYSEATFWIDDVAEELYFVGWNGSLMRYDLKGNYLGEVKVSKSLGPRNPACFVFTDSLIISYQSDLFPIKGTEKKPPFLLLDKKGEILDSIPSLLPVIPVAINTIRINILKNEKAREFYGNMGIYGMIIAYFNSDEVIESPRMLSTLWKHDGKVRFKEAYLDTIYTLSGNKSHPYLVFNTGKYHYPVEERYQKKKNDERIKIDHVMESASIIIFQFRQRDEVYTGIYNKNTQTTQVSKGQSFMNDIDNFMPLNPRRCNADNEYVDLIQASSVLEWMEEHPEIKPNGKFAFAKEINEESNPVVILMK</sequence>
<name>A0A081TYG7_BACFG</name>
<reference evidence="4 10" key="3">
    <citation type="submission" date="2020-05" db="EMBL/GenBank/DDBJ databases">
        <title>FDA dAtabase for Regulatory Grade micrObial Sequences (FDA-ARGOS): Supporting development and validation of Infectious Disease Dx tests.</title>
        <authorList>
            <person name="Bojja K."/>
            <person name="Kessler A."/>
            <person name="Tallon L."/>
            <person name="Sadzewicz L."/>
            <person name="Zhao X."/>
            <person name="Vavikolanu K."/>
            <person name="Mehta A."/>
            <person name="Aluvathingal J."/>
            <person name="Nadendla S."/>
            <person name="Myers T."/>
            <person name="Yan Y."/>
            <person name="Sichtig H."/>
        </authorList>
    </citation>
    <scope>NUCLEOTIDE SEQUENCE [LARGE SCALE GENOMIC DNA]</scope>
    <source>
        <strain evidence="4 10">FDAARGOS_763</strain>
    </source>
</reference>
<evidence type="ECO:0000313" key="6">
    <source>
        <dbReference type="EMBL" id="RHH07253.1"/>
    </source>
</evidence>
<protein>
    <submittedName>
        <fullName evidence="6">DUF4934 domain-containing protein</fullName>
    </submittedName>
</protein>
<dbReference type="Proteomes" id="UP001079672">
    <property type="component" value="Unassembled WGS sequence"/>
</dbReference>
<evidence type="ECO:0000313" key="2">
    <source>
        <dbReference type="EMBL" id="MCZ2686036.1"/>
    </source>
</evidence>